<dbReference type="EMBL" id="ML995504">
    <property type="protein sequence ID" value="KAF2137292.1"/>
    <property type="molecule type" value="Genomic_DNA"/>
</dbReference>
<sequence length="146" mass="15885">MAVVTPATGWKPSCILIKFNHHTLKLFYGYLDRVHDGSALDDVIVILGSNVANGKQTGPGTARALEKKKKSNGASVRMEQVEDFGIPKRRSRMPFDGTGIGSAEDEDPNDMQFLPIGALSGRLHHWLPSCMGFWVGFPLSAIADTC</sequence>
<dbReference type="Proteomes" id="UP000799438">
    <property type="component" value="Unassembled WGS sequence"/>
</dbReference>
<proteinExistence type="predicted"/>
<dbReference type="RefSeq" id="XP_033393010.1">
    <property type="nucleotide sequence ID" value="XM_033542535.1"/>
</dbReference>
<organism evidence="2 3">
    <name type="scientific">Aplosporella prunicola CBS 121167</name>
    <dbReference type="NCBI Taxonomy" id="1176127"/>
    <lineage>
        <taxon>Eukaryota</taxon>
        <taxon>Fungi</taxon>
        <taxon>Dikarya</taxon>
        <taxon>Ascomycota</taxon>
        <taxon>Pezizomycotina</taxon>
        <taxon>Dothideomycetes</taxon>
        <taxon>Dothideomycetes incertae sedis</taxon>
        <taxon>Botryosphaeriales</taxon>
        <taxon>Aplosporellaceae</taxon>
        <taxon>Aplosporella</taxon>
    </lineage>
</organism>
<keyword evidence="3" id="KW-1185">Reference proteome</keyword>
<feature type="region of interest" description="Disordered" evidence="1">
    <location>
        <begin position="56"/>
        <end position="76"/>
    </location>
</feature>
<dbReference type="GeneID" id="54300032"/>
<name>A0A6A6AZC5_9PEZI</name>
<protein>
    <submittedName>
        <fullName evidence="2">Uncharacterized protein</fullName>
    </submittedName>
</protein>
<gene>
    <name evidence="2" type="ORF">K452DRAFT_302054</name>
</gene>
<accession>A0A6A6AZC5</accession>
<dbReference type="AlphaFoldDB" id="A0A6A6AZC5"/>
<evidence type="ECO:0000313" key="3">
    <source>
        <dbReference type="Proteomes" id="UP000799438"/>
    </source>
</evidence>
<evidence type="ECO:0000313" key="2">
    <source>
        <dbReference type="EMBL" id="KAF2137292.1"/>
    </source>
</evidence>
<evidence type="ECO:0000256" key="1">
    <source>
        <dbReference type="SAM" id="MobiDB-lite"/>
    </source>
</evidence>
<reference evidence="2" key="1">
    <citation type="journal article" date="2020" name="Stud. Mycol.">
        <title>101 Dothideomycetes genomes: a test case for predicting lifestyles and emergence of pathogens.</title>
        <authorList>
            <person name="Haridas S."/>
            <person name="Albert R."/>
            <person name="Binder M."/>
            <person name="Bloem J."/>
            <person name="Labutti K."/>
            <person name="Salamov A."/>
            <person name="Andreopoulos B."/>
            <person name="Baker S."/>
            <person name="Barry K."/>
            <person name="Bills G."/>
            <person name="Bluhm B."/>
            <person name="Cannon C."/>
            <person name="Castanera R."/>
            <person name="Culley D."/>
            <person name="Daum C."/>
            <person name="Ezra D."/>
            <person name="Gonzalez J."/>
            <person name="Henrissat B."/>
            <person name="Kuo A."/>
            <person name="Liang C."/>
            <person name="Lipzen A."/>
            <person name="Lutzoni F."/>
            <person name="Magnuson J."/>
            <person name="Mondo S."/>
            <person name="Nolan M."/>
            <person name="Ohm R."/>
            <person name="Pangilinan J."/>
            <person name="Park H.-J."/>
            <person name="Ramirez L."/>
            <person name="Alfaro M."/>
            <person name="Sun H."/>
            <person name="Tritt A."/>
            <person name="Yoshinaga Y."/>
            <person name="Zwiers L.-H."/>
            <person name="Turgeon B."/>
            <person name="Goodwin S."/>
            <person name="Spatafora J."/>
            <person name="Crous P."/>
            <person name="Grigoriev I."/>
        </authorList>
    </citation>
    <scope>NUCLEOTIDE SEQUENCE</scope>
    <source>
        <strain evidence="2">CBS 121167</strain>
    </source>
</reference>